<feature type="compositionally biased region" description="Polar residues" evidence="1">
    <location>
        <begin position="198"/>
        <end position="207"/>
    </location>
</feature>
<feature type="region of interest" description="Disordered" evidence="1">
    <location>
        <begin position="193"/>
        <end position="234"/>
    </location>
</feature>
<gene>
    <name evidence="2" type="ORF">CVT25_011781</name>
</gene>
<feature type="region of interest" description="Disordered" evidence="1">
    <location>
        <begin position="380"/>
        <end position="408"/>
    </location>
</feature>
<organism evidence="2 3">
    <name type="scientific">Psilocybe cyanescens</name>
    <dbReference type="NCBI Taxonomy" id="93625"/>
    <lineage>
        <taxon>Eukaryota</taxon>
        <taxon>Fungi</taxon>
        <taxon>Dikarya</taxon>
        <taxon>Basidiomycota</taxon>
        <taxon>Agaricomycotina</taxon>
        <taxon>Agaricomycetes</taxon>
        <taxon>Agaricomycetidae</taxon>
        <taxon>Agaricales</taxon>
        <taxon>Agaricineae</taxon>
        <taxon>Strophariaceae</taxon>
        <taxon>Psilocybe</taxon>
    </lineage>
</organism>
<dbReference type="EMBL" id="NHYD01003414">
    <property type="protein sequence ID" value="PPQ78570.1"/>
    <property type="molecule type" value="Genomic_DNA"/>
</dbReference>
<evidence type="ECO:0000313" key="3">
    <source>
        <dbReference type="Proteomes" id="UP000283269"/>
    </source>
</evidence>
<dbReference type="InParanoid" id="A0A409WJF0"/>
<dbReference type="AlphaFoldDB" id="A0A409WJF0"/>
<reference evidence="2 3" key="1">
    <citation type="journal article" date="2018" name="Evol. Lett.">
        <title>Horizontal gene cluster transfer increased hallucinogenic mushroom diversity.</title>
        <authorList>
            <person name="Reynolds H.T."/>
            <person name="Vijayakumar V."/>
            <person name="Gluck-Thaler E."/>
            <person name="Korotkin H.B."/>
            <person name="Matheny P.B."/>
            <person name="Slot J.C."/>
        </authorList>
    </citation>
    <scope>NUCLEOTIDE SEQUENCE [LARGE SCALE GENOMIC DNA]</scope>
    <source>
        <strain evidence="2 3">2631</strain>
    </source>
</reference>
<accession>A0A409WJF0</accession>
<protein>
    <recommendedName>
        <fullName evidence="4">RING-type domain-containing protein</fullName>
    </recommendedName>
</protein>
<evidence type="ECO:0000256" key="1">
    <source>
        <dbReference type="SAM" id="MobiDB-lite"/>
    </source>
</evidence>
<evidence type="ECO:0000313" key="2">
    <source>
        <dbReference type="EMBL" id="PPQ78570.1"/>
    </source>
</evidence>
<evidence type="ECO:0008006" key="4">
    <source>
        <dbReference type="Google" id="ProtNLM"/>
    </source>
</evidence>
<dbReference type="OrthoDB" id="9977870at2759"/>
<name>A0A409WJF0_PSICY</name>
<proteinExistence type="predicted"/>
<comment type="caution">
    <text evidence="2">The sequence shown here is derived from an EMBL/GenBank/DDBJ whole genome shotgun (WGS) entry which is preliminary data.</text>
</comment>
<sequence length="408" mass="44561">MSLLYTQHTSWMGPSDPSFPADHTLDFDIETAVLIAKLSLEDIEQAISSRKGKGREDTPLSDEELAYQLQFEAFQEVLVSSEDAKLARSIDSAMRTDSAYLEAFAAAEEAASADRRAAEMLSRGEALPTPNNVQSRMEDPGFLMCPDPPIVEVITTPTDAQSRMEDSNPFTSPDPPTVPTPTTAQSLIEDPNILMSPEPSTIGVTPSTEDKAEVANPTPLEDTSKTADPSSSVSDESVTCIKCGRIIKDVQQAQPIRCSHYACPTCVVSLADYMLSHPRNTALPTNAMCCGYPIITDRFVRAYKIYKLKEVKPTVVEKDRLYCFSCRVFLGSSSEHRHSNAVECPGCLLSTCPHCKKRAHLVSLTPTPLVSRARQLLLNAGKGGRKRSRSPSPKRSIRKIGVKVPGNT</sequence>
<feature type="region of interest" description="Disordered" evidence="1">
    <location>
        <begin position="159"/>
        <end position="181"/>
    </location>
</feature>
<keyword evidence="3" id="KW-1185">Reference proteome</keyword>
<dbReference type="STRING" id="93625.A0A409WJF0"/>
<dbReference type="Proteomes" id="UP000283269">
    <property type="component" value="Unassembled WGS sequence"/>
</dbReference>